<organism evidence="17 18">
    <name type="scientific">Myodes glareolus</name>
    <name type="common">Bank vole</name>
    <name type="synonym">Clethrionomys glareolus</name>
    <dbReference type="NCBI Taxonomy" id="447135"/>
    <lineage>
        <taxon>Eukaryota</taxon>
        <taxon>Metazoa</taxon>
        <taxon>Chordata</taxon>
        <taxon>Craniata</taxon>
        <taxon>Vertebrata</taxon>
        <taxon>Euteleostomi</taxon>
        <taxon>Mammalia</taxon>
        <taxon>Eutheria</taxon>
        <taxon>Euarchontoglires</taxon>
        <taxon>Glires</taxon>
        <taxon>Rodentia</taxon>
        <taxon>Myomorpha</taxon>
        <taxon>Muroidea</taxon>
        <taxon>Cricetidae</taxon>
        <taxon>Arvicolinae</taxon>
        <taxon>Myodes</taxon>
    </lineage>
</organism>
<dbReference type="InterPro" id="IPR050717">
    <property type="entry name" value="C2H2-ZF_Transcription_Reg"/>
</dbReference>
<evidence type="ECO:0000256" key="11">
    <source>
        <dbReference type="ARBA" id="ARBA00023163"/>
    </source>
</evidence>
<dbReference type="Pfam" id="PF13894">
    <property type="entry name" value="zf-C2H2_4"/>
    <property type="match status" value="1"/>
</dbReference>
<evidence type="ECO:0008006" key="19">
    <source>
        <dbReference type="Google" id="ProtNLM"/>
    </source>
</evidence>
<dbReference type="EMBL" id="JBBHLL010000423">
    <property type="protein sequence ID" value="KAK7803342.1"/>
    <property type="molecule type" value="Genomic_DNA"/>
</dbReference>
<keyword evidence="7" id="KW-0862">Zinc</keyword>
<dbReference type="GO" id="GO:0000981">
    <property type="term" value="F:DNA-binding transcription factor activity, RNA polymerase II-specific"/>
    <property type="evidence" value="ECO:0007669"/>
    <property type="project" value="TreeGrafter"/>
</dbReference>
<dbReference type="FunFam" id="3.30.160.60:FF:000367">
    <property type="entry name" value="Zinc finger protein 572"/>
    <property type="match status" value="1"/>
</dbReference>
<feature type="non-terminal residue" evidence="17">
    <location>
        <position position="1"/>
    </location>
</feature>
<dbReference type="PROSITE" id="PS00028">
    <property type="entry name" value="ZINC_FINGER_C2H2_1"/>
    <property type="match status" value="5"/>
</dbReference>
<evidence type="ECO:0000256" key="13">
    <source>
        <dbReference type="PROSITE-ProRule" id="PRU00042"/>
    </source>
</evidence>
<dbReference type="InterPro" id="IPR001909">
    <property type="entry name" value="KRAB"/>
</dbReference>
<evidence type="ECO:0000256" key="10">
    <source>
        <dbReference type="ARBA" id="ARBA00023125"/>
    </source>
</evidence>
<dbReference type="FunFam" id="3.30.160.60:FF:000624">
    <property type="entry name" value="zinc finger protein 697"/>
    <property type="match status" value="1"/>
</dbReference>
<gene>
    <name evidence="17" type="ORF">U0070_006173</name>
</gene>
<feature type="compositionally biased region" description="Polar residues" evidence="14">
    <location>
        <begin position="68"/>
        <end position="77"/>
    </location>
</feature>
<dbReference type="Pfam" id="PF00096">
    <property type="entry name" value="zf-C2H2"/>
    <property type="match status" value="4"/>
</dbReference>
<dbReference type="SUPFAM" id="SSF57667">
    <property type="entry name" value="beta-beta-alpha zinc fingers"/>
    <property type="match status" value="3"/>
</dbReference>
<evidence type="ECO:0000256" key="12">
    <source>
        <dbReference type="ARBA" id="ARBA00023242"/>
    </source>
</evidence>
<evidence type="ECO:0000313" key="17">
    <source>
        <dbReference type="EMBL" id="KAK7803342.1"/>
    </source>
</evidence>
<evidence type="ECO:0000256" key="8">
    <source>
        <dbReference type="ARBA" id="ARBA00022843"/>
    </source>
</evidence>
<dbReference type="PROSITE" id="PS50157">
    <property type="entry name" value="ZINC_FINGER_C2H2_2"/>
    <property type="match status" value="5"/>
</dbReference>
<keyword evidence="3" id="KW-1017">Isopeptide bond</keyword>
<keyword evidence="18" id="KW-1185">Reference proteome</keyword>
<feature type="domain" description="C2H2-type" evidence="15">
    <location>
        <begin position="191"/>
        <end position="218"/>
    </location>
</feature>
<evidence type="ECO:0000256" key="2">
    <source>
        <dbReference type="ARBA" id="ARBA00006991"/>
    </source>
</evidence>
<dbReference type="GO" id="GO:0000977">
    <property type="term" value="F:RNA polymerase II transcription regulatory region sequence-specific DNA binding"/>
    <property type="evidence" value="ECO:0007669"/>
    <property type="project" value="TreeGrafter"/>
</dbReference>
<feature type="domain" description="C2H2-type" evidence="15">
    <location>
        <begin position="219"/>
        <end position="246"/>
    </location>
</feature>
<reference evidence="17 18" key="1">
    <citation type="journal article" date="2023" name="bioRxiv">
        <title>Conserved and derived expression patterns and positive selection on dental genes reveal complex evolutionary context of ever-growing rodent molars.</title>
        <authorList>
            <person name="Calamari Z.T."/>
            <person name="Song A."/>
            <person name="Cohen E."/>
            <person name="Akter M."/>
            <person name="Roy R.D."/>
            <person name="Hallikas O."/>
            <person name="Christensen M.M."/>
            <person name="Li P."/>
            <person name="Marangoni P."/>
            <person name="Jernvall J."/>
            <person name="Klein O.D."/>
        </authorList>
    </citation>
    <scope>NUCLEOTIDE SEQUENCE [LARGE SCALE GENOMIC DNA]</scope>
    <source>
        <strain evidence="17">V071</strain>
    </source>
</reference>
<keyword evidence="5" id="KW-0677">Repeat</keyword>
<dbReference type="Pfam" id="PF01352">
    <property type="entry name" value="KRAB"/>
    <property type="match status" value="1"/>
</dbReference>
<feature type="domain" description="C2H2-type" evidence="15">
    <location>
        <begin position="135"/>
        <end position="162"/>
    </location>
</feature>
<dbReference type="SUPFAM" id="SSF109640">
    <property type="entry name" value="KRAB domain (Kruppel-associated box)"/>
    <property type="match status" value="1"/>
</dbReference>
<dbReference type="InterPro" id="IPR036236">
    <property type="entry name" value="Znf_C2H2_sf"/>
</dbReference>
<evidence type="ECO:0000259" key="15">
    <source>
        <dbReference type="PROSITE" id="PS50157"/>
    </source>
</evidence>
<protein>
    <recommendedName>
        <fullName evidence="19">Zinc finger protein 58-like</fullName>
    </recommendedName>
</protein>
<comment type="similarity">
    <text evidence="2">Belongs to the krueppel C2H2-type zinc-finger protein family.</text>
</comment>
<comment type="subcellular location">
    <subcellularLocation>
        <location evidence="1">Nucleus</location>
    </subcellularLocation>
</comment>
<evidence type="ECO:0000313" key="18">
    <source>
        <dbReference type="Proteomes" id="UP001488838"/>
    </source>
</evidence>
<dbReference type="Proteomes" id="UP001488838">
    <property type="component" value="Unassembled WGS sequence"/>
</dbReference>
<evidence type="ECO:0000259" key="16">
    <source>
        <dbReference type="PROSITE" id="PS50805"/>
    </source>
</evidence>
<evidence type="ECO:0000256" key="7">
    <source>
        <dbReference type="ARBA" id="ARBA00022833"/>
    </source>
</evidence>
<sequence length="414" mass="48112">EMLSFWDVAIEFSPEERECLEPAQWSLYRDVMLENYSNLEFLGLAVSKPHLVTFLEQRPEPSDGKRQTAASVHPGTTPNDYNIYNKATVCNSLHIQHQRIHRREKRYKCEECGKGLSSHRTLSIHQRLHTGEKPYTCEECHKAFNTRSSLSIHQKNHTDEKPYKCGDCGRSFYYPSMLKQHQKTHSGEKPYRCEVCGKCFSSFPYFREHQAIHSKDSPYKCDECGKSFSCKGALKRHQIIHSREKPYKCDECDTRQFIQERNPTSVKSVAEVFAPLHPFRDIKEFTLKTIPPVPTLSHCLGSHPHNLRHPKIHYEGIPYKCVECGERYSRYKDLLEKPHPSVKNVAKPFLIMHLLATTGEFRLERNPNGVKRVIVFSCSSDLSDIKNKQKFTLKTIHRNRTTVQSTLFLPPTLY</sequence>
<evidence type="ECO:0000256" key="4">
    <source>
        <dbReference type="ARBA" id="ARBA00022723"/>
    </source>
</evidence>
<evidence type="ECO:0000256" key="3">
    <source>
        <dbReference type="ARBA" id="ARBA00022499"/>
    </source>
</evidence>
<feature type="domain" description="KRAB" evidence="16">
    <location>
        <begin position="3"/>
        <end position="74"/>
    </location>
</feature>
<keyword evidence="11" id="KW-0804">Transcription</keyword>
<dbReference type="PROSITE" id="PS50805">
    <property type="entry name" value="KRAB"/>
    <property type="match status" value="1"/>
</dbReference>
<dbReference type="InterPro" id="IPR036051">
    <property type="entry name" value="KRAB_dom_sf"/>
</dbReference>
<keyword evidence="9" id="KW-0805">Transcription regulation</keyword>
<keyword evidence="12" id="KW-0539">Nucleus</keyword>
<dbReference type="SMART" id="SM00349">
    <property type="entry name" value="KRAB"/>
    <property type="match status" value="1"/>
</dbReference>
<dbReference type="GO" id="GO:0008270">
    <property type="term" value="F:zinc ion binding"/>
    <property type="evidence" value="ECO:0007669"/>
    <property type="project" value="UniProtKB-KW"/>
</dbReference>
<feature type="region of interest" description="Disordered" evidence="14">
    <location>
        <begin position="58"/>
        <end position="77"/>
    </location>
</feature>
<dbReference type="Gene3D" id="6.10.140.140">
    <property type="match status" value="1"/>
</dbReference>
<evidence type="ECO:0000256" key="9">
    <source>
        <dbReference type="ARBA" id="ARBA00023015"/>
    </source>
</evidence>
<evidence type="ECO:0000256" key="5">
    <source>
        <dbReference type="ARBA" id="ARBA00022737"/>
    </source>
</evidence>
<keyword evidence="4" id="KW-0479">Metal-binding</keyword>
<dbReference type="AlphaFoldDB" id="A0AAW0HK54"/>
<keyword evidence="8" id="KW-0832">Ubl conjugation</keyword>
<dbReference type="Gene3D" id="3.30.160.60">
    <property type="entry name" value="Classic Zinc Finger"/>
    <property type="match status" value="5"/>
</dbReference>
<keyword evidence="6 13" id="KW-0863">Zinc-finger</keyword>
<dbReference type="FunFam" id="3.30.160.60:FF:000690">
    <property type="entry name" value="Zinc finger protein 354C"/>
    <property type="match status" value="1"/>
</dbReference>
<dbReference type="CDD" id="cd07765">
    <property type="entry name" value="KRAB_A-box"/>
    <property type="match status" value="1"/>
</dbReference>
<keyword evidence="10" id="KW-0238">DNA-binding</keyword>
<dbReference type="PANTHER" id="PTHR14196">
    <property type="entry name" value="ODD-SKIPPED - RELATED"/>
    <property type="match status" value="1"/>
</dbReference>
<name>A0AAW0HK54_MYOGA</name>
<dbReference type="PANTHER" id="PTHR14196:SF12">
    <property type="entry name" value="ZINC FINGER PROTEIN 208-LIKE"/>
    <property type="match status" value="1"/>
</dbReference>
<feature type="domain" description="C2H2-type" evidence="15">
    <location>
        <begin position="107"/>
        <end position="134"/>
    </location>
</feature>
<dbReference type="SMART" id="SM00355">
    <property type="entry name" value="ZnF_C2H2"/>
    <property type="match status" value="5"/>
</dbReference>
<comment type="caution">
    <text evidence="17">The sequence shown here is derived from an EMBL/GenBank/DDBJ whole genome shotgun (WGS) entry which is preliminary data.</text>
</comment>
<evidence type="ECO:0000256" key="6">
    <source>
        <dbReference type="ARBA" id="ARBA00022771"/>
    </source>
</evidence>
<dbReference type="FunFam" id="3.30.160.60:FF:000931">
    <property type="entry name" value="zinc finger protein 697"/>
    <property type="match status" value="1"/>
</dbReference>
<dbReference type="FunFam" id="3.30.160.60:FF:002343">
    <property type="entry name" value="Zinc finger protein 33A"/>
    <property type="match status" value="1"/>
</dbReference>
<proteinExistence type="inferred from homology"/>
<evidence type="ECO:0000256" key="1">
    <source>
        <dbReference type="ARBA" id="ARBA00004123"/>
    </source>
</evidence>
<feature type="domain" description="C2H2-type" evidence="15">
    <location>
        <begin position="163"/>
        <end position="190"/>
    </location>
</feature>
<dbReference type="GO" id="GO:0005634">
    <property type="term" value="C:nucleus"/>
    <property type="evidence" value="ECO:0007669"/>
    <property type="project" value="UniProtKB-SubCell"/>
</dbReference>
<dbReference type="InterPro" id="IPR013087">
    <property type="entry name" value="Znf_C2H2_type"/>
</dbReference>
<evidence type="ECO:0000256" key="14">
    <source>
        <dbReference type="SAM" id="MobiDB-lite"/>
    </source>
</evidence>
<accession>A0AAW0HK54</accession>